<dbReference type="AlphaFoldDB" id="A0AAE8J4M8"/>
<dbReference type="Pfam" id="PF09997">
    <property type="entry name" value="DUF2238"/>
    <property type="match status" value="1"/>
</dbReference>
<keyword evidence="1" id="KW-0472">Membrane</keyword>
<feature type="transmembrane region" description="Helical" evidence="1">
    <location>
        <begin position="74"/>
        <end position="93"/>
    </location>
</feature>
<proteinExistence type="predicted"/>
<dbReference type="RefSeq" id="WP_011375316.1">
    <property type="nucleotide sequence ID" value="NZ_AP017931.1"/>
</dbReference>
<evidence type="ECO:0000313" key="2">
    <source>
        <dbReference type="EMBL" id="SPE20593.1"/>
    </source>
</evidence>
<feature type="transmembrane region" description="Helical" evidence="1">
    <location>
        <begin position="137"/>
        <end position="157"/>
    </location>
</feature>
<dbReference type="OMA" id="FYQTFWW"/>
<feature type="transmembrane region" description="Helical" evidence="1">
    <location>
        <begin position="12"/>
        <end position="30"/>
    </location>
</feature>
<dbReference type="InterPro" id="IPR014509">
    <property type="entry name" value="YjdF-like"/>
</dbReference>
<gene>
    <name evidence="2" type="ORF">LAS9267_00953</name>
    <name evidence="3" type="ORF">QBD03_09290</name>
</gene>
<evidence type="ECO:0000256" key="1">
    <source>
        <dbReference type="SAM" id="Phobius"/>
    </source>
</evidence>
<reference evidence="2 4" key="1">
    <citation type="submission" date="2018-02" db="EMBL/GenBank/DDBJ databases">
        <authorList>
            <person name="Rodrigo-Torres L."/>
            <person name="Arahal R. D."/>
            <person name="Lucena T."/>
        </authorList>
    </citation>
    <scope>NUCLEOTIDE SEQUENCE [LARGE SCALE GENOMIC DNA]</scope>
    <source>
        <strain evidence="2 4">CECT 9267</strain>
    </source>
</reference>
<dbReference type="GeneID" id="57132545"/>
<sequence>MAKRTQNWRWVDWVYVFTIASHLLYIGIALEEMLNHPDQNAGLAFTMVQVVGGLVIATLPIILERFMRYRFPEILYAVYLVFIYCSILLGTGLHFYSQIYYWDKFLHILSAGLLAGLGYTIFSALISSHLRQTISPLLMSIFAATFGSTIGVFWEFYEFTGDRLLGLNMQRFMANGHLLRGQAALVDTMGDLLADVVGSILIAIIGYFCIKHNREWLNKLTFTKK</sequence>
<protein>
    <submittedName>
        <fullName evidence="2">Uncharacterized protein</fullName>
    </submittedName>
</protein>
<dbReference type="Proteomes" id="UP000239650">
    <property type="component" value="Unassembled WGS sequence"/>
</dbReference>
<evidence type="ECO:0000313" key="3">
    <source>
        <dbReference type="EMBL" id="WGI18924.1"/>
    </source>
</evidence>
<feature type="transmembrane region" description="Helical" evidence="1">
    <location>
        <begin position="192"/>
        <end position="210"/>
    </location>
</feature>
<dbReference type="EMBL" id="OKRC01000004">
    <property type="protein sequence ID" value="SPE20593.1"/>
    <property type="molecule type" value="Genomic_DNA"/>
</dbReference>
<evidence type="ECO:0000313" key="4">
    <source>
        <dbReference type="Proteomes" id="UP000239650"/>
    </source>
</evidence>
<reference evidence="3" key="2">
    <citation type="submission" date="2023-04" db="EMBL/GenBank/DDBJ databases">
        <title>Novel strain of Lactilactobacillus sakei and use thereof.</title>
        <authorList>
            <person name="Kim S.Y."/>
        </authorList>
    </citation>
    <scope>NUCLEOTIDE SEQUENCE</scope>
    <source>
        <strain evidence="3">HUP1</strain>
    </source>
</reference>
<feature type="transmembrane region" description="Helical" evidence="1">
    <location>
        <begin position="42"/>
        <end position="62"/>
    </location>
</feature>
<keyword evidence="1" id="KW-1133">Transmembrane helix</keyword>
<accession>A0AAE8J4M8</accession>
<organism evidence="2 4">
    <name type="scientific">Latilactobacillus sakei</name>
    <name type="common">Lactobacillus sakei</name>
    <dbReference type="NCBI Taxonomy" id="1599"/>
    <lineage>
        <taxon>Bacteria</taxon>
        <taxon>Bacillati</taxon>
        <taxon>Bacillota</taxon>
        <taxon>Bacilli</taxon>
        <taxon>Lactobacillales</taxon>
        <taxon>Lactobacillaceae</taxon>
        <taxon>Latilactobacillus</taxon>
    </lineage>
</organism>
<dbReference type="Proteomes" id="UP001179858">
    <property type="component" value="Chromosome"/>
</dbReference>
<keyword evidence="1" id="KW-0812">Transmembrane</keyword>
<dbReference type="EMBL" id="CP122959">
    <property type="protein sequence ID" value="WGI18924.1"/>
    <property type="molecule type" value="Genomic_DNA"/>
</dbReference>
<name>A0AAE8J4M8_LATSK</name>
<feature type="transmembrane region" description="Helical" evidence="1">
    <location>
        <begin position="105"/>
        <end position="125"/>
    </location>
</feature>